<evidence type="ECO:0000259" key="4">
    <source>
        <dbReference type="PROSITE" id="PS50042"/>
    </source>
</evidence>
<dbReference type="CDD" id="cd00038">
    <property type="entry name" value="CAP_ED"/>
    <property type="match status" value="1"/>
</dbReference>
<dbReference type="PANTHER" id="PTHR24567:SF74">
    <property type="entry name" value="HTH-TYPE TRANSCRIPTIONAL REGULATOR ARCR"/>
    <property type="match status" value="1"/>
</dbReference>
<dbReference type="Proteomes" id="UP000589036">
    <property type="component" value="Unassembled WGS sequence"/>
</dbReference>
<keyword evidence="1" id="KW-0805">Transcription regulation</keyword>
<accession>A0A852TPC5</accession>
<reference evidence="6 7" key="1">
    <citation type="submission" date="2020-07" db="EMBL/GenBank/DDBJ databases">
        <title>Sequencing the genomes of 1000 actinobacteria strains.</title>
        <authorList>
            <person name="Klenk H.-P."/>
        </authorList>
    </citation>
    <scope>NUCLEOTIDE SEQUENCE [LARGE SCALE GENOMIC DNA]</scope>
    <source>
        <strain evidence="6 7">CXB654</strain>
    </source>
</reference>
<sequence length="177" mass="19044">MAFVTVKRGRVRLFRMVEDGRTVTTAIAGPETIFGETKTLGLRMNGAWAEAMGPGMLCLMSDADVRGLLLSDPRIAARVVEQLGQRLADCEQRLTDMVCKNVTERTAGTLCTLAGPAGEGGRPVSVKLTHEQLARLTGTTRERTTKALGDLAGQGLIRLRRGSVLVLDPDGLRRARG</sequence>
<dbReference type="GO" id="GO:0003700">
    <property type="term" value="F:DNA-binding transcription factor activity"/>
    <property type="evidence" value="ECO:0007669"/>
    <property type="project" value="TreeGrafter"/>
</dbReference>
<dbReference type="PROSITE" id="PS51063">
    <property type="entry name" value="HTH_CRP_2"/>
    <property type="match status" value="1"/>
</dbReference>
<dbReference type="SUPFAM" id="SSF51206">
    <property type="entry name" value="cAMP-binding domain-like"/>
    <property type="match status" value="1"/>
</dbReference>
<evidence type="ECO:0000256" key="1">
    <source>
        <dbReference type="ARBA" id="ARBA00023015"/>
    </source>
</evidence>
<feature type="domain" description="Cyclic nucleotide-binding" evidence="4">
    <location>
        <begin position="1"/>
        <end position="86"/>
    </location>
</feature>
<dbReference type="InterPro" id="IPR014710">
    <property type="entry name" value="RmlC-like_jellyroll"/>
</dbReference>
<dbReference type="FunFam" id="1.10.10.10:FF:000019">
    <property type="entry name" value="Crp/Fnr family transcriptional regulator"/>
    <property type="match status" value="1"/>
</dbReference>
<proteinExistence type="predicted"/>
<protein>
    <submittedName>
        <fullName evidence="6">CRP-like cAMP-binding protein</fullName>
    </submittedName>
</protein>
<evidence type="ECO:0000256" key="2">
    <source>
        <dbReference type="ARBA" id="ARBA00023125"/>
    </source>
</evidence>
<organism evidence="6 7">
    <name type="scientific">Spinactinospora alkalitolerans</name>
    <dbReference type="NCBI Taxonomy" id="687207"/>
    <lineage>
        <taxon>Bacteria</taxon>
        <taxon>Bacillati</taxon>
        <taxon>Actinomycetota</taxon>
        <taxon>Actinomycetes</taxon>
        <taxon>Streptosporangiales</taxon>
        <taxon>Nocardiopsidaceae</taxon>
        <taxon>Spinactinospora</taxon>
    </lineage>
</organism>
<feature type="domain" description="HTH crp-type" evidence="5">
    <location>
        <begin position="100"/>
        <end position="170"/>
    </location>
</feature>
<dbReference type="PANTHER" id="PTHR24567">
    <property type="entry name" value="CRP FAMILY TRANSCRIPTIONAL REGULATORY PROTEIN"/>
    <property type="match status" value="1"/>
</dbReference>
<dbReference type="SMART" id="SM00419">
    <property type="entry name" value="HTH_CRP"/>
    <property type="match status" value="1"/>
</dbReference>
<dbReference type="EMBL" id="JACCCC010000001">
    <property type="protein sequence ID" value="NYE45465.1"/>
    <property type="molecule type" value="Genomic_DNA"/>
</dbReference>
<evidence type="ECO:0000259" key="5">
    <source>
        <dbReference type="PROSITE" id="PS51063"/>
    </source>
</evidence>
<name>A0A852TPC5_9ACTN</name>
<dbReference type="InterPro" id="IPR036390">
    <property type="entry name" value="WH_DNA-bd_sf"/>
</dbReference>
<dbReference type="GO" id="GO:0003677">
    <property type="term" value="F:DNA binding"/>
    <property type="evidence" value="ECO:0007669"/>
    <property type="project" value="UniProtKB-KW"/>
</dbReference>
<evidence type="ECO:0000313" key="6">
    <source>
        <dbReference type="EMBL" id="NYE45465.1"/>
    </source>
</evidence>
<comment type="caution">
    <text evidence="6">The sequence shown here is derived from an EMBL/GenBank/DDBJ whole genome shotgun (WGS) entry which is preliminary data.</text>
</comment>
<dbReference type="Pfam" id="PF00027">
    <property type="entry name" value="cNMP_binding"/>
    <property type="match status" value="1"/>
</dbReference>
<keyword evidence="3" id="KW-0804">Transcription</keyword>
<dbReference type="InterPro" id="IPR012318">
    <property type="entry name" value="HTH_CRP"/>
</dbReference>
<gene>
    <name evidence="6" type="ORF">HDA32_000585</name>
</gene>
<dbReference type="SUPFAM" id="SSF46785">
    <property type="entry name" value="Winged helix' DNA-binding domain"/>
    <property type="match status" value="1"/>
</dbReference>
<dbReference type="InterPro" id="IPR050397">
    <property type="entry name" value="Env_Response_Regulators"/>
</dbReference>
<dbReference type="GO" id="GO:0005829">
    <property type="term" value="C:cytosol"/>
    <property type="evidence" value="ECO:0007669"/>
    <property type="project" value="TreeGrafter"/>
</dbReference>
<dbReference type="Gene3D" id="2.60.120.10">
    <property type="entry name" value="Jelly Rolls"/>
    <property type="match status" value="1"/>
</dbReference>
<dbReference type="PROSITE" id="PS50042">
    <property type="entry name" value="CNMP_BINDING_3"/>
    <property type="match status" value="1"/>
</dbReference>
<evidence type="ECO:0000313" key="7">
    <source>
        <dbReference type="Proteomes" id="UP000589036"/>
    </source>
</evidence>
<dbReference type="InterPro" id="IPR018490">
    <property type="entry name" value="cNMP-bd_dom_sf"/>
</dbReference>
<dbReference type="Pfam" id="PF13545">
    <property type="entry name" value="HTH_Crp_2"/>
    <property type="match status" value="1"/>
</dbReference>
<dbReference type="AlphaFoldDB" id="A0A852TPC5"/>
<evidence type="ECO:0000256" key="3">
    <source>
        <dbReference type="ARBA" id="ARBA00023163"/>
    </source>
</evidence>
<keyword evidence="2" id="KW-0238">DNA-binding</keyword>
<dbReference type="InterPro" id="IPR000595">
    <property type="entry name" value="cNMP-bd_dom"/>
</dbReference>
<keyword evidence="7" id="KW-1185">Reference proteome</keyword>